<gene>
    <name evidence="2" type="ORF">SPHA_53783</name>
</gene>
<organism evidence="2 3">
    <name type="scientific">Acanthosepion pharaonis</name>
    <name type="common">Pharaoh cuttlefish</name>
    <name type="synonym">Sepia pharaonis</name>
    <dbReference type="NCBI Taxonomy" id="158019"/>
    <lineage>
        <taxon>Eukaryota</taxon>
        <taxon>Metazoa</taxon>
        <taxon>Spiralia</taxon>
        <taxon>Lophotrochozoa</taxon>
        <taxon>Mollusca</taxon>
        <taxon>Cephalopoda</taxon>
        <taxon>Coleoidea</taxon>
        <taxon>Decapodiformes</taxon>
        <taxon>Sepiida</taxon>
        <taxon>Sepiina</taxon>
        <taxon>Sepiidae</taxon>
        <taxon>Acanthosepion</taxon>
    </lineage>
</organism>
<accession>A0A812DD50</accession>
<feature type="transmembrane region" description="Helical" evidence="1">
    <location>
        <begin position="108"/>
        <end position="126"/>
    </location>
</feature>
<name>A0A812DD50_ACAPH</name>
<keyword evidence="1" id="KW-0472">Membrane</keyword>
<protein>
    <recommendedName>
        <fullName evidence="4">Transmembrane protein</fullName>
    </recommendedName>
</protein>
<proteinExistence type="predicted"/>
<keyword evidence="1" id="KW-1133">Transmembrane helix</keyword>
<feature type="transmembrane region" description="Helical" evidence="1">
    <location>
        <begin position="12"/>
        <end position="37"/>
    </location>
</feature>
<dbReference type="Proteomes" id="UP000597762">
    <property type="component" value="Unassembled WGS sequence"/>
</dbReference>
<dbReference type="EMBL" id="CAHIKZ030003432">
    <property type="protein sequence ID" value="CAE1300233.1"/>
    <property type="molecule type" value="Genomic_DNA"/>
</dbReference>
<dbReference type="AlphaFoldDB" id="A0A812DD50"/>
<evidence type="ECO:0008006" key="4">
    <source>
        <dbReference type="Google" id="ProtNLM"/>
    </source>
</evidence>
<feature type="transmembrane region" description="Helical" evidence="1">
    <location>
        <begin position="43"/>
        <end position="63"/>
    </location>
</feature>
<feature type="transmembrane region" description="Helical" evidence="1">
    <location>
        <begin position="138"/>
        <end position="157"/>
    </location>
</feature>
<sequence length="176" mass="20606">MIFLFGKYVSIYCNISIYFDYLSIYLSITILLYLSIYQSSLSLFIHSFQVFIKYLSIYLIYLYSQHRIYSPFFSISLSIFFSKSVYLSFLFDYHIYTSNIQTVLSSSIYPSIYLSILSVYLIFQVYSSFKCLSINIHLSILHSFFSILIFLCLSANVQACSSDYSQQDSHSFQVSL</sequence>
<evidence type="ECO:0000256" key="1">
    <source>
        <dbReference type="SAM" id="Phobius"/>
    </source>
</evidence>
<keyword evidence="1" id="KW-0812">Transmembrane</keyword>
<reference evidence="2" key="1">
    <citation type="submission" date="2021-01" db="EMBL/GenBank/DDBJ databases">
        <authorList>
            <person name="Li R."/>
            <person name="Bekaert M."/>
        </authorList>
    </citation>
    <scope>NUCLEOTIDE SEQUENCE</scope>
    <source>
        <strain evidence="2">Farmed</strain>
    </source>
</reference>
<evidence type="ECO:0000313" key="3">
    <source>
        <dbReference type="Proteomes" id="UP000597762"/>
    </source>
</evidence>
<comment type="caution">
    <text evidence="2">The sequence shown here is derived from an EMBL/GenBank/DDBJ whole genome shotgun (WGS) entry which is preliminary data.</text>
</comment>
<evidence type="ECO:0000313" key="2">
    <source>
        <dbReference type="EMBL" id="CAE1300233.1"/>
    </source>
</evidence>
<keyword evidence="3" id="KW-1185">Reference proteome</keyword>
<feature type="transmembrane region" description="Helical" evidence="1">
    <location>
        <begin position="75"/>
        <end position="96"/>
    </location>
</feature>